<gene>
    <name evidence="1" type="ORF">HKBW3S03_01447</name>
    <name evidence="2" type="ORF">HKBW3S06_00680</name>
    <name evidence="3" type="ORF">HKBW3S34_01698</name>
    <name evidence="4" type="ORF">HKBW3S42_00891</name>
    <name evidence="5" type="ORF">HKBW3S43_01169</name>
    <name evidence="6" type="ORF">HKBW3S44_01500</name>
    <name evidence="7" type="ORF">HKBW3S47_01078</name>
</gene>
<evidence type="ECO:0000313" key="4">
    <source>
        <dbReference type="EMBL" id="GFP32587.1"/>
    </source>
</evidence>
<dbReference type="InterPro" id="IPR027417">
    <property type="entry name" value="P-loop_NTPase"/>
</dbReference>
<evidence type="ECO:0000313" key="9">
    <source>
        <dbReference type="Proteomes" id="UP000568877"/>
    </source>
</evidence>
<evidence type="ECO:0000313" key="1">
    <source>
        <dbReference type="EMBL" id="GFP19943.1"/>
    </source>
</evidence>
<dbReference type="Pfam" id="PF13189">
    <property type="entry name" value="Cytidylate_kin2"/>
    <property type="match status" value="1"/>
</dbReference>
<evidence type="ECO:0000313" key="13">
    <source>
        <dbReference type="Proteomes" id="UP000580051"/>
    </source>
</evidence>
<dbReference type="RefSeq" id="WP_176229985.1">
    <property type="nucleotide sequence ID" value="NZ_BLSB01000091.1"/>
</dbReference>
<evidence type="ECO:0000313" key="11">
    <source>
        <dbReference type="Proteomes" id="UP000574717"/>
    </source>
</evidence>
<evidence type="ECO:0000313" key="7">
    <source>
        <dbReference type="EMBL" id="GFP39379.1"/>
    </source>
</evidence>
<dbReference type="EMBL" id="BLSA01000105">
    <property type="protein sequence ID" value="GFP32587.1"/>
    <property type="molecule type" value="Genomic_DNA"/>
</dbReference>
<dbReference type="Proteomes" id="UP000576480">
    <property type="component" value="Unassembled WGS sequence"/>
</dbReference>
<accession>A0A6V8PSV4</accession>
<evidence type="ECO:0000313" key="12">
    <source>
        <dbReference type="Proteomes" id="UP000576480"/>
    </source>
</evidence>
<dbReference type="Gene3D" id="3.40.50.300">
    <property type="entry name" value="P-loop containing nucleotide triphosphate hydrolases"/>
    <property type="match status" value="1"/>
</dbReference>
<dbReference type="EMBL" id="BLRV01000050">
    <property type="protein sequence ID" value="GFP21453.1"/>
    <property type="molecule type" value="Genomic_DNA"/>
</dbReference>
<dbReference type="AlphaFoldDB" id="A0A6V8PSV4"/>
<keyword evidence="14" id="KW-1185">Reference proteome</keyword>
<protein>
    <recommendedName>
        <fullName evidence="15">Cytidylate kinase</fullName>
    </recommendedName>
</protein>
<proteinExistence type="predicted"/>
<dbReference type="Proteomes" id="UP000574717">
    <property type="component" value="Unassembled WGS sequence"/>
</dbReference>
<dbReference type="Proteomes" id="UP000569018">
    <property type="component" value="Unassembled WGS sequence"/>
</dbReference>
<dbReference type="EMBL" id="BLSB01000091">
    <property type="protein sequence ID" value="GFP35377.1"/>
    <property type="molecule type" value="Genomic_DNA"/>
</dbReference>
<name>A0A6V8PSV4_9ACTN</name>
<evidence type="ECO:0000313" key="2">
    <source>
        <dbReference type="EMBL" id="GFP21453.1"/>
    </source>
</evidence>
<dbReference type="Proteomes" id="UP000568877">
    <property type="component" value="Unassembled WGS sequence"/>
</dbReference>
<comment type="caution">
    <text evidence="5">The sequence shown here is derived from an EMBL/GenBank/DDBJ whole genome shotgun (WGS) entry which is preliminary data.</text>
</comment>
<dbReference type="EMBL" id="BLRZ01000103">
    <property type="protein sequence ID" value="GFP30779.1"/>
    <property type="molecule type" value="Genomic_DNA"/>
</dbReference>
<evidence type="ECO:0000313" key="5">
    <source>
        <dbReference type="EMBL" id="GFP35377.1"/>
    </source>
</evidence>
<evidence type="ECO:0000313" key="6">
    <source>
        <dbReference type="EMBL" id="GFP37820.1"/>
    </source>
</evidence>
<dbReference type="EMBL" id="BLRU01000185">
    <property type="protein sequence ID" value="GFP19943.1"/>
    <property type="molecule type" value="Genomic_DNA"/>
</dbReference>
<evidence type="ECO:0000313" key="3">
    <source>
        <dbReference type="EMBL" id="GFP30779.1"/>
    </source>
</evidence>
<dbReference type="EMBL" id="BLSC01000176">
    <property type="protein sequence ID" value="GFP37820.1"/>
    <property type="molecule type" value="Genomic_DNA"/>
</dbReference>
<evidence type="ECO:0000313" key="10">
    <source>
        <dbReference type="Proteomes" id="UP000569018"/>
    </source>
</evidence>
<evidence type="ECO:0000313" key="14">
    <source>
        <dbReference type="Proteomes" id="UP000588083"/>
    </source>
</evidence>
<dbReference type="Proteomes" id="UP000561271">
    <property type="component" value="Unassembled WGS sequence"/>
</dbReference>
<organism evidence="5 12">
    <name type="scientific">Candidatus Hakubella thermalkaliphila</name>
    <dbReference type="NCBI Taxonomy" id="2754717"/>
    <lineage>
        <taxon>Bacteria</taxon>
        <taxon>Bacillati</taxon>
        <taxon>Actinomycetota</taxon>
        <taxon>Actinomycetota incertae sedis</taxon>
        <taxon>Candidatus Hakubellales</taxon>
        <taxon>Candidatus Hakubellaceae</taxon>
        <taxon>Candidatus Hakubella</taxon>
    </lineage>
</organism>
<dbReference type="SUPFAM" id="SSF52540">
    <property type="entry name" value="P-loop containing nucleoside triphosphate hydrolases"/>
    <property type="match status" value="1"/>
</dbReference>
<evidence type="ECO:0000313" key="8">
    <source>
        <dbReference type="Proteomes" id="UP000561271"/>
    </source>
</evidence>
<evidence type="ECO:0008006" key="15">
    <source>
        <dbReference type="Google" id="ProtNLM"/>
    </source>
</evidence>
<sequence length="189" mass="21731">MAVVTISRQKGSGGRILAHKLAKKLGYRCVGKDELLELSKKYGLLPKEFEAADERDPGFFVDDVEERYFIAMNKIIWKLAEEGDVVIIGRAGAAILQHFPHSYHIRVIAPVEDRIKRVSEKYNLSYQQATKEVERSDKNRAGYHRRIYKVEIDNPQLYDLVLNTPKLDIERTCDFLADSIKKSHARSQL</sequence>
<reference evidence="8 9" key="1">
    <citation type="journal article" date="2020" name="Front. Microbiol.">
        <title>Single-cell genomics of novel Actinobacteria with the Wood-Ljungdahl pathway discovered in a serpentinizing system.</title>
        <authorList>
            <person name="Merino N."/>
            <person name="Kawai M."/>
            <person name="Boyd E.S."/>
            <person name="Colman D.R."/>
            <person name="McGlynn S.E."/>
            <person name="Nealson K.H."/>
            <person name="Kurokawa K."/>
            <person name="Hongoh Y."/>
        </authorList>
    </citation>
    <scope>NUCLEOTIDE SEQUENCE [LARGE SCALE GENOMIC DNA]</scope>
    <source>
        <strain evidence="1 11">S03</strain>
        <strain evidence="2 13">S06</strain>
        <strain evidence="3 14">S34</strain>
        <strain evidence="4 9">S42</strain>
        <strain evidence="5 12">S43</strain>
        <strain evidence="6 8">S44</strain>
        <strain evidence="7 10">S47</strain>
    </source>
</reference>
<dbReference type="Proteomes" id="UP000580051">
    <property type="component" value="Unassembled WGS sequence"/>
</dbReference>
<dbReference type="Proteomes" id="UP000588083">
    <property type="component" value="Unassembled WGS sequence"/>
</dbReference>
<dbReference type="EMBL" id="BLSD01000049">
    <property type="protein sequence ID" value="GFP39379.1"/>
    <property type="molecule type" value="Genomic_DNA"/>
</dbReference>